<dbReference type="Pfam" id="PF01547">
    <property type="entry name" value="SBP_bac_1"/>
    <property type="match status" value="1"/>
</dbReference>
<accession>A0A9D5JYH3</accession>
<evidence type="ECO:0000313" key="3">
    <source>
        <dbReference type="Proteomes" id="UP000649604"/>
    </source>
</evidence>
<dbReference type="SUPFAM" id="SSF53850">
    <property type="entry name" value="Periplasmic binding protein-like II"/>
    <property type="match status" value="1"/>
</dbReference>
<name>A0A9D5JYH3_9BACT</name>
<dbReference type="Gene3D" id="3.40.190.10">
    <property type="entry name" value="Periplasmic binding protein-like II"/>
    <property type="match status" value="2"/>
</dbReference>
<proteinExistence type="predicted"/>
<dbReference type="Proteomes" id="UP000649604">
    <property type="component" value="Unassembled WGS sequence"/>
</dbReference>
<dbReference type="PANTHER" id="PTHR43649">
    <property type="entry name" value="ARABINOSE-BINDING PROTEIN-RELATED"/>
    <property type="match status" value="1"/>
</dbReference>
<feature type="chain" id="PRO_5038691988" evidence="1">
    <location>
        <begin position="24"/>
        <end position="431"/>
    </location>
</feature>
<dbReference type="InterPro" id="IPR050490">
    <property type="entry name" value="Bact_solute-bd_prot1"/>
</dbReference>
<dbReference type="InterPro" id="IPR006059">
    <property type="entry name" value="SBP"/>
</dbReference>
<gene>
    <name evidence="2" type="ORF">GF339_16240</name>
</gene>
<protein>
    <submittedName>
        <fullName evidence="2">Extracellular solute-binding protein</fullName>
    </submittedName>
</protein>
<evidence type="ECO:0000313" key="2">
    <source>
        <dbReference type="EMBL" id="MBD3326137.1"/>
    </source>
</evidence>
<comment type="caution">
    <text evidence="2">The sequence shown here is derived from an EMBL/GenBank/DDBJ whole genome shotgun (WGS) entry which is preliminary data.</text>
</comment>
<feature type="signal peptide" evidence="1">
    <location>
        <begin position="1"/>
        <end position="23"/>
    </location>
</feature>
<keyword evidence="1" id="KW-0732">Signal</keyword>
<reference evidence="2" key="1">
    <citation type="submission" date="2019-11" db="EMBL/GenBank/DDBJ databases">
        <title>Microbial mats filling the niche in hypersaline microbial mats.</title>
        <authorList>
            <person name="Wong H.L."/>
            <person name="Macleod F.I."/>
            <person name="White R.A. III"/>
            <person name="Burns B.P."/>
        </authorList>
    </citation>
    <scope>NUCLEOTIDE SEQUENCE</scope>
    <source>
        <strain evidence="2">Rbin_158</strain>
    </source>
</reference>
<dbReference type="PANTHER" id="PTHR43649:SF12">
    <property type="entry name" value="DIACETYLCHITOBIOSE BINDING PROTEIN DASA"/>
    <property type="match status" value="1"/>
</dbReference>
<dbReference type="EMBL" id="WJJP01000529">
    <property type="protein sequence ID" value="MBD3326137.1"/>
    <property type="molecule type" value="Genomic_DNA"/>
</dbReference>
<evidence type="ECO:0000256" key="1">
    <source>
        <dbReference type="SAM" id="SignalP"/>
    </source>
</evidence>
<dbReference type="AlphaFoldDB" id="A0A9D5JYH3"/>
<sequence>MKHAVALCISLFIWQCWLGSAEAQEASPTPVPAVQMVCIDRSGYHPDEMQMIARIFNDLSGIEITIEYVAYAEYADQLSELAATYDVLALDQIWIAGLAANDLIIPLDARLSRTIKTDIAPAILKAFTYEDTIWAFPFLANFQVLFYNTDMLDKSGFEAPPTTLQELLEQMSTLKEEGILLYPWTDAWKQDEGVLSEFLWLTAAFGGQLFDKKGAPVFDQEPGVQALEFMVRLLKEQLADPNILQYDAIAAKDAFLTGQAAFTTNWLFQIGLVDDPDTSSIVENSEIALMPASEEIKKPTASVSAFQGLAITTSTDNQEAAWKWISFLTSPLVQRAFLFEMPIWTSVQSSKDAKWLDPLMPLKRKQLANVAHRPNLPNYAEVSRILQAYIHRTLEGRLEASKALSDAKTEIEALLQIAPEEEDTGKSEEEE</sequence>
<organism evidence="2 3">
    <name type="scientific">candidate division KSB3 bacterium</name>
    <dbReference type="NCBI Taxonomy" id="2044937"/>
    <lineage>
        <taxon>Bacteria</taxon>
        <taxon>candidate division KSB3</taxon>
    </lineage>
</organism>